<dbReference type="NCBIfam" id="TIGR04294">
    <property type="entry name" value="pre_pil_HX9DG"/>
    <property type="match status" value="1"/>
</dbReference>
<dbReference type="InterPro" id="IPR045584">
    <property type="entry name" value="Pilin-like"/>
</dbReference>
<evidence type="ECO:0000313" key="3">
    <source>
        <dbReference type="Proteomes" id="UP000287394"/>
    </source>
</evidence>
<reference evidence="2 3" key="1">
    <citation type="journal article" date="2019" name="Int. J. Syst. Evol. Microbiol.">
        <title>Capsulimonas corticalis gen. nov., sp. nov., an aerobic capsulated bacterium, of a novel bacterial order, Capsulimonadales ord. nov., of the class Armatimonadia of the phylum Armatimonadetes.</title>
        <authorList>
            <person name="Li J."/>
            <person name="Kudo C."/>
            <person name="Tonouchi A."/>
        </authorList>
    </citation>
    <scope>NUCLEOTIDE SEQUENCE [LARGE SCALE GENOMIC DNA]</scope>
    <source>
        <strain evidence="2 3">AX-7</strain>
    </source>
</reference>
<dbReference type="OrthoDB" id="241095at2"/>
<dbReference type="SUPFAM" id="SSF54523">
    <property type="entry name" value="Pili subunits"/>
    <property type="match status" value="1"/>
</dbReference>
<dbReference type="Gene3D" id="3.30.700.10">
    <property type="entry name" value="Glycoprotein, Type 4 Pilin"/>
    <property type="match status" value="1"/>
</dbReference>
<dbReference type="GO" id="GO:0015627">
    <property type="term" value="C:type II protein secretion system complex"/>
    <property type="evidence" value="ECO:0007669"/>
    <property type="project" value="InterPro"/>
</dbReference>
<keyword evidence="3" id="KW-1185">Reference proteome</keyword>
<dbReference type="Pfam" id="PF07963">
    <property type="entry name" value="N_methyl"/>
    <property type="match status" value="1"/>
</dbReference>
<evidence type="ECO:0000256" key="1">
    <source>
        <dbReference type="ARBA" id="ARBA00022481"/>
    </source>
</evidence>
<dbReference type="Pfam" id="PF07596">
    <property type="entry name" value="SBP_bac_10"/>
    <property type="match status" value="1"/>
</dbReference>
<name>A0A402CX93_9BACT</name>
<dbReference type="RefSeq" id="WP_119321966.1">
    <property type="nucleotide sequence ID" value="NZ_AP025739.1"/>
</dbReference>
<dbReference type="InterPro" id="IPR011453">
    <property type="entry name" value="DUF1559"/>
</dbReference>
<dbReference type="InterPro" id="IPR012902">
    <property type="entry name" value="N_methyl_site"/>
</dbReference>
<dbReference type="PANTHER" id="PTHR30093">
    <property type="entry name" value="GENERAL SECRETION PATHWAY PROTEIN G"/>
    <property type="match status" value="1"/>
</dbReference>
<dbReference type="AlphaFoldDB" id="A0A402CX93"/>
<dbReference type="EMBL" id="AP025739">
    <property type="protein sequence ID" value="BDI32352.1"/>
    <property type="molecule type" value="Genomic_DNA"/>
</dbReference>
<gene>
    <name evidence="2" type="ORF">CCAX7_44030</name>
</gene>
<dbReference type="KEGG" id="ccot:CCAX7_44030"/>
<dbReference type="Proteomes" id="UP000287394">
    <property type="component" value="Chromosome"/>
</dbReference>
<proteinExistence type="predicted"/>
<dbReference type="GO" id="GO:0015628">
    <property type="term" value="P:protein secretion by the type II secretion system"/>
    <property type="evidence" value="ECO:0007669"/>
    <property type="project" value="InterPro"/>
</dbReference>
<organism evidence="2 3">
    <name type="scientific">Capsulimonas corticalis</name>
    <dbReference type="NCBI Taxonomy" id="2219043"/>
    <lineage>
        <taxon>Bacteria</taxon>
        <taxon>Bacillati</taxon>
        <taxon>Armatimonadota</taxon>
        <taxon>Armatimonadia</taxon>
        <taxon>Capsulimonadales</taxon>
        <taxon>Capsulimonadaceae</taxon>
        <taxon>Capsulimonas</taxon>
    </lineage>
</organism>
<dbReference type="NCBIfam" id="TIGR02532">
    <property type="entry name" value="IV_pilin_GFxxxE"/>
    <property type="match status" value="1"/>
</dbReference>
<protein>
    <submittedName>
        <fullName evidence="2">Uncharacterized protein</fullName>
    </submittedName>
</protein>
<evidence type="ECO:0000313" key="2">
    <source>
        <dbReference type="EMBL" id="BDI32352.1"/>
    </source>
</evidence>
<keyword evidence="1" id="KW-0488">Methylation</keyword>
<dbReference type="InterPro" id="IPR000983">
    <property type="entry name" value="Bac_GSPG_pilin"/>
</dbReference>
<sequence length="268" mass="29336">MSTIAPRSAQKGFTLIELLVVIAIIAILASILFPVFAKVREKARQTSCASNLKQIGLGIMQYTQDNDEVNPYAYGNDTHPDSSWCAQIMPYVKSVGVFSCPDDTYSRGAEDRDANANLITGQAPQTTSYSITLAPGNNNGDWFGDWSFSRTKLAGITSPATTIALSERWNAYHFIKVGWAQDNWCDDGEYLHGQNGGPAGATGHSGGSNYAFCDGHVKWMRYEQTIQQQGSEKLATDPSYASWLNKCPQSTTNSAPAPYFGMWTTKQD</sequence>
<accession>A0A402CX93</accession>
<dbReference type="PRINTS" id="PR00813">
    <property type="entry name" value="BCTERIALGSPG"/>
</dbReference>
<dbReference type="InterPro" id="IPR027558">
    <property type="entry name" value="Pre_pil_HX9DG_C"/>
</dbReference>
<dbReference type="PROSITE" id="PS00409">
    <property type="entry name" value="PROKAR_NTER_METHYL"/>
    <property type="match status" value="1"/>
</dbReference>